<dbReference type="SMART" id="SM00240">
    <property type="entry name" value="FHA"/>
    <property type="match status" value="2"/>
</dbReference>
<dbReference type="KEGG" id="ruv:EC9_14610"/>
<keyword evidence="1" id="KW-0175">Coiled coil</keyword>
<evidence type="ECO:0000259" key="2">
    <source>
        <dbReference type="PROSITE" id="PS50006"/>
    </source>
</evidence>
<dbReference type="InterPro" id="IPR000253">
    <property type="entry name" value="FHA_dom"/>
</dbReference>
<evidence type="ECO:0000313" key="3">
    <source>
        <dbReference type="EMBL" id="QDS87283.1"/>
    </source>
</evidence>
<feature type="coiled-coil region" evidence="1">
    <location>
        <begin position="355"/>
        <end position="382"/>
    </location>
</feature>
<accession>A0A517LXD1</accession>
<dbReference type="InterPro" id="IPR009003">
    <property type="entry name" value="Peptidase_S1_PA"/>
</dbReference>
<dbReference type="Pfam" id="PF00498">
    <property type="entry name" value="FHA"/>
    <property type="match status" value="2"/>
</dbReference>
<dbReference type="PANTHER" id="PTHR23308">
    <property type="entry name" value="NUCLEAR INHIBITOR OF PROTEIN PHOSPHATASE-1"/>
    <property type="match status" value="1"/>
</dbReference>
<dbReference type="Gene3D" id="2.60.200.20">
    <property type="match status" value="2"/>
</dbReference>
<keyword evidence="4" id="KW-1185">Reference proteome</keyword>
<feature type="domain" description="FHA" evidence="2">
    <location>
        <begin position="4"/>
        <end position="53"/>
    </location>
</feature>
<dbReference type="PROSITE" id="PS50006">
    <property type="entry name" value="FHA_DOMAIN"/>
    <property type="match status" value="2"/>
</dbReference>
<evidence type="ECO:0000256" key="1">
    <source>
        <dbReference type="SAM" id="Coils"/>
    </source>
</evidence>
<feature type="domain" description="FHA" evidence="2">
    <location>
        <begin position="94"/>
        <end position="138"/>
    </location>
</feature>
<dbReference type="InterPro" id="IPR050923">
    <property type="entry name" value="Cell_Proc_Reg/RNA_Proc"/>
</dbReference>
<dbReference type="Proteomes" id="UP000319557">
    <property type="component" value="Chromosome"/>
</dbReference>
<evidence type="ECO:0000313" key="4">
    <source>
        <dbReference type="Proteomes" id="UP000319557"/>
    </source>
</evidence>
<dbReference type="OrthoDB" id="9807521at2"/>
<organism evidence="3 4">
    <name type="scientific">Rosistilla ulvae</name>
    <dbReference type="NCBI Taxonomy" id="1930277"/>
    <lineage>
        <taxon>Bacteria</taxon>
        <taxon>Pseudomonadati</taxon>
        <taxon>Planctomycetota</taxon>
        <taxon>Planctomycetia</taxon>
        <taxon>Pirellulales</taxon>
        <taxon>Pirellulaceae</taxon>
        <taxon>Rosistilla</taxon>
    </lineage>
</organism>
<dbReference type="RefSeq" id="WP_145343550.1">
    <property type="nucleotide sequence ID" value="NZ_CP036261.1"/>
</dbReference>
<reference evidence="3 4" key="1">
    <citation type="submission" date="2019-02" db="EMBL/GenBank/DDBJ databases">
        <title>Deep-cultivation of Planctomycetes and their phenomic and genomic characterization uncovers novel biology.</title>
        <authorList>
            <person name="Wiegand S."/>
            <person name="Jogler M."/>
            <person name="Boedeker C."/>
            <person name="Pinto D."/>
            <person name="Vollmers J."/>
            <person name="Rivas-Marin E."/>
            <person name="Kohn T."/>
            <person name="Peeters S.H."/>
            <person name="Heuer A."/>
            <person name="Rast P."/>
            <person name="Oberbeckmann S."/>
            <person name="Bunk B."/>
            <person name="Jeske O."/>
            <person name="Meyerdierks A."/>
            <person name="Storesund J.E."/>
            <person name="Kallscheuer N."/>
            <person name="Luecker S."/>
            <person name="Lage O.M."/>
            <person name="Pohl T."/>
            <person name="Merkel B.J."/>
            <person name="Hornburger P."/>
            <person name="Mueller R.-W."/>
            <person name="Bruemmer F."/>
            <person name="Labrenz M."/>
            <person name="Spormann A.M."/>
            <person name="Op den Camp H."/>
            <person name="Overmann J."/>
            <person name="Amann R."/>
            <person name="Jetten M.S.M."/>
            <person name="Mascher T."/>
            <person name="Medema M.H."/>
            <person name="Devos D.P."/>
            <person name="Kaster A.-K."/>
            <person name="Ovreas L."/>
            <person name="Rohde M."/>
            <person name="Galperin M.Y."/>
            <person name="Jogler C."/>
        </authorList>
    </citation>
    <scope>NUCLEOTIDE SEQUENCE [LARGE SCALE GENOMIC DNA]</scope>
    <source>
        <strain evidence="3 4">EC9</strain>
    </source>
</reference>
<dbReference type="InterPro" id="IPR008984">
    <property type="entry name" value="SMAD_FHA_dom_sf"/>
</dbReference>
<proteinExistence type="predicted"/>
<dbReference type="SUPFAM" id="SSF49879">
    <property type="entry name" value="SMAD/FHA domain"/>
    <property type="match status" value="2"/>
</dbReference>
<dbReference type="EMBL" id="CP036261">
    <property type="protein sequence ID" value="QDS87283.1"/>
    <property type="molecule type" value="Genomic_DNA"/>
</dbReference>
<dbReference type="SUPFAM" id="SSF50494">
    <property type="entry name" value="Trypsin-like serine proteases"/>
    <property type="match status" value="1"/>
</dbReference>
<protein>
    <submittedName>
        <fullName evidence="3">FHA domain protein</fullName>
    </submittedName>
</protein>
<sequence>MKTWTIGRNLLCDVVIDQPDVEDRHCLLRQTIGGFLLEDLGSRCGTFVDEHRITHPVIVSDNSRIVLGVSTPFVWPNGIDPQAIPQSTGGAKVYRVGRFPDNDLVLDRDMISGRHALLVVEGDRIMIEDLGSTNGTAVGTIDNRIGYAEVRERDRVFFGSFSIMVTHLLAMTRKSKPPETVIEQPVHAARTDLVSKASSRRGLLATAALLAALMAGWWMRPVAPQAPSDLLSSGNSPSTPEILPSEVLELQAAMPPPDQKADLLAARDKDQPSGPIPISEAADALFMVIVTGDSKQIAFHIGTAWLAASDRLVTSGTVVSAIKEQDASGFSHVQVVQTSTGLPFDIETVRLDAGLAEAQQKYAQGRQHYSELQAEIKALRLRGDSADRLDEARRESQEIIEAGLQSTSVRASLNVGWLQLAAAVPDAKPARLADTAELAVGQILHMHAAPFQVDNPAWDSAVPADPHGVVVRVEERIASTVDTAPDRWLMSMATSGPPQNYVGSPILTQQGNVVAMFSRPLGDQTETTEEASLLFEAVSVPRLAESTR</sequence>
<dbReference type="AlphaFoldDB" id="A0A517LXD1"/>
<name>A0A517LXD1_9BACT</name>
<dbReference type="CDD" id="cd00060">
    <property type="entry name" value="FHA"/>
    <property type="match status" value="2"/>
</dbReference>
<gene>
    <name evidence="3" type="ORF">EC9_14610</name>
</gene>